<dbReference type="Proteomes" id="UP000002484">
    <property type="component" value="Chromosome"/>
</dbReference>
<dbReference type="InParanoid" id="E3IZW4"/>
<evidence type="ECO:0000256" key="1">
    <source>
        <dbReference type="ARBA" id="ARBA00023015"/>
    </source>
</evidence>
<feature type="region of interest" description="Disordered" evidence="3">
    <location>
        <begin position="1"/>
        <end position="54"/>
    </location>
</feature>
<evidence type="ECO:0000256" key="4">
    <source>
        <dbReference type="SAM" id="Phobius"/>
    </source>
</evidence>
<reference evidence="5 6" key="1">
    <citation type="submission" date="2010-10" db="EMBL/GenBank/DDBJ databases">
        <title>Complete sequence of Frankia sp. EuI1c.</title>
        <authorList>
            <consortium name="US DOE Joint Genome Institute"/>
            <person name="Lucas S."/>
            <person name="Copeland A."/>
            <person name="Lapidus A."/>
            <person name="Cheng J.-F."/>
            <person name="Bruce D."/>
            <person name="Goodwin L."/>
            <person name="Pitluck S."/>
            <person name="Chertkov O."/>
            <person name="Detter J.C."/>
            <person name="Han C."/>
            <person name="Tapia R."/>
            <person name="Land M."/>
            <person name="Hauser L."/>
            <person name="Jeffries C."/>
            <person name="Kyrpides N."/>
            <person name="Ivanova N."/>
            <person name="Mikhailova N."/>
            <person name="Beauchemin N."/>
            <person name="Sen A."/>
            <person name="Sur S.A."/>
            <person name="Gtari M."/>
            <person name="Wall L."/>
            <person name="Tisa L."/>
            <person name="Woyke T."/>
        </authorList>
    </citation>
    <scope>NUCLEOTIDE SEQUENCE [LARGE SCALE GENOMIC DNA]</scope>
    <source>
        <strain evidence="6">DSM 45817 / CECT 9037 / EuI1c</strain>
    </source>
</reference>
<dbReference type="EMBL" id="CP002299">
    <property type="protein sequence ID" value="ADP85156.1"/>
    <property type="molecule type" value="Genomic_DNA"/>
</dbReference>
<evidence type="ECO:0000313" key="6">
    <source>
        <dbReference type="Proteomes" id="UP000002484"/>
    </source>
</evidence>
<dbReference type="InterPro" id="IPR041916">
    <property type="entry name" value="Anti_sigma_zinc_sf"/>
</dbReference>
<dbReference type="HOGENOM" id="CLU_681067_0_0_11"/>
<keyword evidence="6" id="KW-1185">Reference proteome</keyword>
<dbReference type="STRING" id="298654.FraEuI1c_7192"/>
<dbReference type="KEGG" id="fri:FraEuI1c_7192"/>
<evidence type="ECO:0000313" key="5">
    <source>
        <dbReference type="EMBL" id="ADP85156.1"/>
    </source>
</evidence>
<proteinExistence type="predicted"/>
<feature type="region of interest" description="Disordered" evidence="3">
    <location>
        <begin position="115"/>
        <end position="165"/>
    </location>
</feature>
<organism evidence="5 6">
    <name type="scientific">Pseudofrankia inefficax (strain DSM 45817 / CECT 9037 / DDB 130130 / EuI1c)</name>
    <name type="common">Frankia inefficax</name>
    <dbReference type="NCBI Taxonomy" id="298654"/>
    <lineage>
        <taxon>Bacteria</taxon>
        <taxon>Bacillati</taxon>
        <taxon>Actinomycetota</taxon>
        <taxon>Actinomycetes</taxon>
        <taxon>Frankiales</taxon>
        <taxon>Frankiaceae</taxon>
        <taxon>Pseudofrankia</taxon>
    </lineage>
</organism>
<sequence>MGPDERSESVPSEARDGRAPLEATNGRESLEATNGRESLEATNGPGPRHPEGELLDAYADGERTPGSVDRHVRGCAVCQQTVVALRGVRVELARLAPVSMPPDVARRIQEALTAAPLPSVPSTSGGRRGGPGERRSAAGRRAADRRRRPMATHGVTPLRPPDHSTMLSRAARPERLMFLAVCLLVVVAGGGLVVALHHAQSSSSAASTAGGPAVVADREDSADSAAVAPNAVAAGTASEGTVTLANASPVQSFRIATSRAALAPANVAQHARDLLAGRVPAAATAPFAATAAASASASWAAVATPALLACYQELVDTTHSPLLAVDEVSYRGRDAVLVVLDLPDGESTAPSPAATPVGPAAAAPDAALVPASRDRIQLTIVDLGCDVGRLPAATLFAEQSTKAA</sequence>
<evidence type="ECO:0000256" key="3">
    <source>
        <dbReference type="SAM" id="MobiDB-lite"/>
    </source>
</evidence>
<accession>E3IZW4</accession>
<keyword evidence="2" id="KW-0804">Transcription</keyword>
<feature type="compositionally biased region" description="Low complexity" evidence="3">
    <location>
        <begin position="200"/>
        <end position="215"/>
    </location>
</feature>
<protein>
    <submittedName>
        <fullName evidence="5">Uncharacterized protein</fullName>
    </submittedName>
</protein>
<name>E3IZW4_PSEI1</name>
<dbReference type="eggNOG" id="COG5662">
    <property type="taxonomic scope" value="Bacteria"/>
</dbReference>
<keyword evidence="1" id="KW-0805">Transcription regulation</keyword>
<gene>
    <name evidence="5" type="ordered locus">FraEuI1c_7192</name>
</gene>
<feature type="compositionally biased region" description="Basic and acidic residues" evidence="3">
    <location>
        <begin position="1"/>
        <end position="19"/>
    </location>
</feature>
<evidence type="ECO:0000256" key="2">
    <source>
        <dbReference type="ARBA" id="ARBA00023163"/>
    </source>
</evidence>
<feature type="transmembrane region" description="Helical" evidence="4">
    <location>
        <begin position="176"/>
        <end position="196"/>
    </location>
</feature>
<dbReference type="AlphaFoldDB" id="E3IZW4"/>
<feature type="region of interest" description="Disordered" evidence="3">
    <location>
        <begin position="200"/>
        <end position="221"/>
    </location>
</feature>
<keyword evidence="4" id="KW-0472">Membrane</keyword>
<keyword evidence="4" id="KW-1133">Transmembrane helix</keyword>
<dbReference type="Gene3D" id="1.10.10.1320">
    <property type="entry name" value="Anti-sigma factor, zinc-finger domain"/>
    <property type="match status" value="1"/>
</dbReference>
<keyword evidence="4" id="KW-0812">Transmembrane</keyword>